<evidence type="ECO:0000313" key="1">
    <source>
        <dbReference type="EMBL" id="JAT50256.1"/>
    </source>
</evidence>
<protein>
    <submittedName>
        <fullName evidence="1">Uncharacterized protein C5orf35</fullName>
    </submittedName>
</protein>
<dbReference type="Gene3D" id="2.170.270.10">
    <property type="entry name" value="SET domain"/>
    <property type="match status" value="1"/>
</dbReference>
<proteinExistence type="predicted"/>
<dbReference type="AlphaFoldDB" id="A0A1D1Y6M7"/>
<dbReference type="InterPro" id="IPR046341">
    <property type="entry name" value="SET_dom_sf"/>
</dbReference>
<feature type="non-terminal residue" evidence="1">
    <location>
        <position position="1"/>
    </location>
</feature>
<accession>A0A1D1Y6M7</accession>
<dbReference type="PANTHER" id="PTHR33524">
    <property type="entry name" value="C5ORF35"/>
    <property type="match status" value="1"/>
</dbReference>
<dbReference type="EMBL" id="GDJX01017680">
    <property type="protein sequence ID" value="JAT50256.1"/>
    <property type="molecule type" value="Transcribed_RNA"/>
</dbReference>
<dbReference type="PANTHER" id="PTHR33524:SF1">
    <property type="entry name" value="SET DOMAIN-CONTAINING PROTEIN"/>
    <property type="match status" value="1"/>
</dbReference>
<dbReference type="InterPro" id="IPR040415">
    <property type="entry name" value="SETD9"/>
</dbReference>
<gene>
    <name evidence="1" type="primary">CE035_1</name>
    <name evidence="1" type="ORF">g.71152</name>
</gene>
<sequence>HNQTGLICHEYSSEPQAQPKLLAVWNWKARSFSRAEASHLRSDGKRRKACDGELPRAGSMAFLFQKFQEAVKTVAKSPKFARDSRHLQFEADVNRLFLYTSYNRLGKNVDEKDAEEIIDMASKASVSDQQKQVQENIHAQIKVLCGVMDDILLPDSKSVANLQSSGMPSQSPPRRSGLSLAVGRVAKSCQQNCTIVPSTWPLTQRELSESLKDKVGCTLELKPSGICHGEAGQGLFLSGDAEVGTVVAFYPGVIYSPAYYRHIPGYPRIGSGNSYLITRYDGIIINAQPWGLGGESREVWDAAFKHENRPTPEDTRRSSDQIWRLLSKPLETDQGANTEVLERRNPLAFGHFANHPDKGQAPNIMVCQYDFPVSEEGMRVYIPNVLFGIEENVKMKRFGNFWFRSVGSSDHWVNVPAIKTLVLVATRRLSNEELFLNYRLSNSKRWPAWYVPVDEDEDRRRWN</sequence>
<dbReference type="CDD" id="cd10537">
    <property type="entry name" value="SET_SETD9"/>
    <property type="match status" value="1"/>
</dbReference>
<organism evidence="1">
    <name type="scientific">Anthurium amnicola</name>
    <dbReference type="NCBI Taxonomy" id="1678845"/>
    <lineage>
        <taxon>Eukaryota</taxon>
        <taxon>Viridiplantae</taxon>
        <taxon>Streptophyta</taxon>
        <taxon>Embryophyta</taxon>
        <taxon>Tracheophyta</taxon>
        <taxon>Spermatophyta</taxon>
        <taxon>Magnoliopsida</taxon>
        <taxon>Liliopsida</taxon>
        <taxon>Araceae</taxon>
        <taxon>Pothoideae</taxon>
        <taxon>Potheae</taxon>
        <taxon>Anthurium</taxon>
    </lineage>
</organism>
<reference evidence="1" key="1">
    <citation type="submission" date="2015-07" db="EMBL/GenBank/DDBJ databases">
        <title>Transcriptome Assembly of Anthurium amnicola.</title>
        <authorList>
            <person name="Suzuki J."/>
        </authorList>
    </citation>
    <scope>NUCLEOTIDE SEQUENCE</scope>
</reference>
<name>A0A1D1Y6M7_9ARAE</name>